<dbReference type="PANTHER" id="PTHR43002">
    <property type="entry name" value="GLYCOGEN DEBRANCHING ENZYME"/>
    <property type="match status" value="1"/>
</dbReference>
<dbReference type="Proteomes" id="UP000070529">
    <property type="component" value="Unassembled WGS sequence"/>
</dbReference>
<dbReference type="GO" id="GO:0005975">
    <property type="term" value="P:carbohydrate metabolic process"/>
    <property type="evidence" value="ECO:0007669"/>
    <property type="project" value="InterPro"/>
</dbReference>
<evidence type="ECO:0008006" key="12">
    <source>
        <dbReference type="Google" id="ProtNLM"/>
    </source>
</evidence>
<evidence type="ECO:0000259" key="9">
    <source>
        <dbReference type="Pfam" id="PF18494"/>
    </source>
</evidence>
<evidence type="ECO:0000256" key="1">
    <source>
        <dbReference type="ARBA" id="ARBA00008061"/>
    </source>
</evidence>
<feature type="domain" description="Pullulanase carbohydrate-binding module 41" evidence="6">
    <location>
        <begin position="2"/>
        <end position="91"/>
    </location>
</feature>
<accession>A0A135I7U2</accession>
<dbReference type="InterPro" id="IPR024561">
    <property type="entry name" value="Pullul_strch_C"/>
</dbReference>
<dbReference type="InterPro" id="IPR011839">
    <property type="entry name" value="Pullul_strch"/>
</dbReference>
<evidence type="ECO:0000256" key="3">
    <source>
        <dbReference type="ARBA" id="ARBA00022801"/>
    </source>
</evidence>
<dbReference type="STRING" id="294935.ATN88_02140"/>
<keyword evidence="11" id="KW-1185">Reference proteome</keyword>
<dbReference type="Gene3D" id="2.60.40.10">
    <property type="entry name" value="Immunoglobulins"/>
    <property type="match status" value="1"/>
</dbReference>
<feature type="domain" description="Pullulanase Ins" evidence="9">
    <location>
        <begin position="409"/>
        <end position="482"/>
    </location>
</feature>
<comment type="similarity">
    <text evidence="1">Belongs to the glycosyl hydrolase 13 family.</text>
</comment>
<dbReference type="SUPFAM" id="SSF49452">
    <property type="entry name" value="Starch-binding domain-like"/>
    <property type="match status" value="1"/>
</dbReference>
<dbReference type="AlphaFoldDB" id="A0A135I7U2"/>
<dbReference type="NCBIfam" id="TIGR02103">
    <property type="entry name" value="pullul_strch"/>
    <property type="match status" value="1"/>
</dbReference>
<dbReference type="EMBL" id="LNTY01000034">
    <property type="protein sequence ID" value="KXF81525.1"/>
    <property type="molecule type" value="Genomic_DNA"/>
</dbReference>
<dbReference type="Gene3D" id="2.60.40.1180">
    <property type="entry name" value="Golgi alpha-mannosidase II"/>
    <property type="match status" value="1"/>
</dbReference>
<dbReference type="CDD" id="cd02860">
    <property type="entry name" value="E_set_Pullulanase"/>
    <property type="match status" value="1"/>
</dbReference>
<name>A0A135I7U2_9GAMM</name>
<dbReference type="InterPro" id="IPR013783">
    <property type="entry name" value="Ig-like_fold"/>
</dbReference>
<dbReference type="GO" id="GO:0030246">
    <property type="term" value="F:carbohydrate binding"/>
    <property type="evidence" value="ECO:0007669"/>
    <property type="project" value="InterPro"/>
</dbReference>
<evidence type="ECO:0000259" key="5">
    <source>
        <dbReference type="Pfam" id="PF02922"/>
    </source>
</evidence>
<dbReference type="CDD" id="cd10315">
    <property type="entry name" value="CBM41_pullulanase"/>
    <property type="match status" value="1"/>
</dbReference>
<dbReference type="Gene3D" id="2.60.40.1130">
    <property type="entry name" value="Rab geranylgeranyltransferase alpha-subunit, insert domain"/>
    <property type="match status" value="1"/>
</dbReference>
<evidence type="ECO:0000259" key="6">
    <source>
        <dbReference type="Pfam" id="PF03714"/>
    </source>
</evidence>
<evidence type="ECO:0000256" key="2">
    <source>
        <dbReference type="ARBA" id="ARBA00022729"/>
    </source>
</evidence>
<feature type="domain" description="Glycoside hydrolase family 13 N-terminal" evidence="5">
    <location>
        <begin position="227"/>
        <end position="311"/>
    </location>
</feature>
<evidence type="ECO:0000256" key="4">
    <source>
        <dbReference type="ARBA" id="ARBA00023295"/>
    </source>
</evidence>
<dbReference type="SUPFAM" id="SSF51011">
    <property type="entry name" value="Glycosyl hydrolase domain"/>
    <property type="match status" value="1"/>
</dbReference>
<evidence type="ECO:0000259" key="8">
    <source>
        <dbReference type="Pfam" id="PF17967"/>
    </source>
</evidence>
<dbReference type="GO" id="GO:0051060">
    <property type="term" value="F:pullulanase activity"/>
    <property type="evidence" value="ECO:0007669"/>
    <property type="project" value="InterPro"/>
</dbReference>
<gene>
    <name evidence="10" type="ORF">ATN88_02140</name>
</gene>
<dbReference type="OrthoDB" id="3236218at2"/>
<sequence>MTLHVWNTDKCSAYKGADTDWNRGLQFDGVDDAYGAYWDLPIHDSAQGCINFIPHRGDEKPLPQDAKAYIEEAAKTGFRVFTFKGDGNVYYEPLELPPLNLAGATAHWVDVQTLLTPADVTHVELYQSFTGKVNISGDEISGFDKKLDATANAESRWQSRFPHLGGMASWHLPLTNDDAKSLLKGQLVAVAKNAEGRIVSATQVQFAGVLDTLYVENGTANDDSLMYGATVTTGKTAFRLWAPTAQSVSLVRYNNHKTKTDTIPMQFDAQSGSWFVETDKLGHGDFYRYNMTAYHPAVNEVRNYEVTDPYSLSLSTNSTFSQVVDLNHPDLKPTGWDALQSPHSQQNPAKMVIYESHIRDLSALDASVSDAHRGKFKALTETASTPVKHLTSLAQSGVTHLHLLPVFDIVSVNEDPAKVIDIHQPFCRLCDINPTVKNSEFASYCNSGKTVAEVFEILKVGDGPDSPLVQKLNRLVAGHDSFNWGYDPYHYTAPEGSYSTQPDGMTRIREFREMVMSIKQNIGMNVIMDVVYNHTNAVGPDAEHSVLDKVVPWYYQRLNTESGAVETSTCCSNTAPENAMMGRLIRDSLVVWSKDYRVDAFRFDLMGHHPKAQILEAREAVRQVNPDTYFYGEGWNFGEVANNTRFEQAIQGNMAGTGVGTFSDRLRDAVRGGGPFDGGDALRANQGFGNGAFVMPNEMNGVSRETALHSTDLVRLGMAGNLKSYELTTHTGERKRGEQIDYNGQPAGYAEQPTEVQNYVSKHDNQTLWDNNQYKIPYDAPLDIRVRMQTVSLATAMLGQGVPFTHQGVELLRSKSMQRDSYDSGDWYNLVDYSLQDNNWNKGLPREDKDGPNYGMINTVIEGHGDNAKPGHTEMQTMVSYYKELASLRAHYPLITLGSADDVLRRVGFLNTGPSQTAGLVVMTIDNGINAGDDLDSNVDGLVVVINASPEHHRMEIGQSGLTLSAKHTSDLKGDARVDGTAIVVPAWTPAVFELTRNGSRGAGIPPVAN</sequence>
<feature type="domain" description="Alpha-1,6-glucosidases pullulanase-type C-terminal" evidence="7">
    <location>
        <begin position="836"/>
        <end position="993"/>
    </location>
</feature>
<dbReference type="Gene3D" id="3.20.20.80">
    <property type="entry name" value="Glycosidases"/>
    <property type="match status" value="1"/>
</dbReference>
<dbReference type="SUPFAM" id="SSF51445">
    <property type="entry name" value="(Trans)glycosidases"/>
    <property type="match status" value="1"/>
</dbReference>
<organism evidence="10 11">
    <name type="scientific">Enterovibrio coralii</name>
    <dbReference type="NCBI Taxonomy" id="294935"/>
    <lineage>
        <taxon>Bacteria</taxon>
        <taxon>Pseudomonadati</taxon>
        <taxon>Pseudomonadota</taxon>
        <taxon>Gammaproteobacteria</taxon>
        <taxon>Vibrionales</taxon>
        <taxon>Vibrionaceae</taxon>
        <taxon>Enterovibrio</taxon>
    </lineage>
</organism>
<protein>
    <recommendedName>
        <fullName evidence="12">Type II secretion protein</fullName>
    </recommendedName>
</protein>
<dbReference type="InterPro" id="IPR041111">
    <property type="entry name" value="Pullulanase_Ins"/>
</dbReference>
<dbReference type="Pfam" id="PF02922">
    <property type="entry name" value="CBM_48"/>
    <property type="match status" value="1"/>
</dbReference>
<keyword evidence="2" id="KW-0732">Signal</keyword>
<dbReference type="InterPro" id="IPR013784">
    <property type="entry name" value="Carb-bd-like_fold"/>
</dbReference>
<dbReference type="InterPro" id="IPR040671">
    <property type="entry name" value="Pullulanase_N2"/>
</dbReference>
<feature type="domain" description="Pullulanase N2" evidence="8">
    <location>
        <begin position="104"/>
        <end position="211"/>
    </location>
</feature>
<dbReference type="InterPro" id="IPR005323">
    <property type="entry name" value="CBM41_pullulanase"/>
</dbReference>
<dbReference type="SUPFAM" id="SSF81296">
    <property type="entry name" value="E set domains"/>
    <property type="match status" value="2"/>
</dbReference>
<dbReference type="RefSeq" id="WP_067416662.1">
    <property type="nucleotide sequence ID" value="NZ_LNTY01000034.1"/>
</dbReference>
<evidence type="ECO:0000313" key="11">
    <source>
        <dbReference type="Proteomes" id="UP000070529"/>
    </source>
</evidence>
<keyword evidence="3" id="KW-0378">Hydrolase</keyword>
<proteinExistence type="inferred from homology"/>
<dbReference type="InterPro" id="IPR004193">
    <property type="entry name" value="Glyco_hydro_13_N"/>
</dbReference>
<keyword evidence="4" id="KW-0326">Glycosidase</keyword>
<dbReference type="InterPro" id="IPR014756">
    <property type="entry name" value="Ig_E-set"/>
</dbReference>
<comment type="caution">
    <text evidence="10">The sequence shown here is derived from an EMBL/GenBank/DDBJ whole genome shotgun (WGS) entry which is preliminary data.</text>
</comment>
<dbReference type="Gene3D" id="2.60.40.1110">
    <property type="match status" value="1"/>
</dbReference>
<evidence type="ECO:0000313" key="10">
    <source>
        <dbReference type="EMBL" id="KXF81525.1"/>
    </source>
</evidence>
<dbReference type="CDD" id="cd11341">
    <property type="entry name" value="AmyAc_Pullulanase_LD-like"/>
    <property type="match status" value="1"/>
</dbReference>
<dbReference type="Pfam" id="PF11852">
    <property type="entry name" value="Pullul_strch_C"/>
    <property type="match status" value="1"/>
</dbReference>
<dbReference type="Pfam" id="PF17967">
    <property type="entry name" value="Pullulanase_N2"/>
    <property type="match status" value="1"/>
</dbReference>
<evidence type="ECO:0000259" key="7">
    <source>
        <dbReference type="Pfam" id="PF11852"/>
    </source>
</evidence>
<dbReference type="Pfam" id="PF03714">
    <property type="entry name" value="PUD"/>
    <property type="match status" value="1"/>
</dbReference>
<reference evidence="10 11" key="1">
    <citation type="submission" date="2015-11" db="EMBL/GenBank/DDBJ databases">
        <title>Genomic Taxonomy of the Vibrionaceae.</title>
        <authorList>
            <person name="Gomez-Gil B."/>
            <person name="Enciso-Ibarra J."/>
        </authorList>
    </citation>
    <scope>NUCLEOTIDE SEQUENCE [LARGE SCALE GENOMIC DNA]</scope>
    <source>
        <strain evidence="10 11">CAIM 912</strain>
    </source>
</reference>
<dbReference type="InterPro" id="IPR013780">
    <property type="entry name" value="Glyco_hydro_b"/>
</dbReference>
<dbReference type="Pfam" id="PF18494">
    <property type="entry name" value="Pullulanase_Ins"/>
    <property type="match status" value="1"/>
</dbReference>
<dbReference type="InterPro" id="IPR017853">
    <property type="entry name" value="GH"/>
</dbReference>